<dbReference type="PROSITE" id="PS00933">
    <property type="entry name" value="FGGY_KINASES_1"/>
    <property type="match status" value="1"/>
</dbReference>
<dbReference type="GO" id="GO:0046167">
    <property type="term" value="P:glycerol-3-phosphate biosynthetic process"/>
    <property type="evidence" value="ECO:0007669"/>
    <property type="project" value="TreeGrafter"/>
</dbReference>
<evidence type="ECO:0000256" key="3">
    <source>
        <dbReference type="ARBA" id="ARBA00012099"/>
    </source>
</evidence>
<evidence type="ECO:0000259" key="11">
    <source>
        <dbReference type="Pfam" id="PF00370"/>
    </source>
</evidence>
<feature type="domain" description="Carbohydrate kinase FGGY C-terminal" evidence="12">
    <location>
        <begin position="262"/>
        <end position="452"/>
    </location>
</feature>
<dbReference type="AlphaFoldDB" id="E0VEM3"/>
<feature type="domain" description="Carbohydrate kinase FGGY N-terminal" evidence="11">
    <location>
        <begin position="11"/>
        <end position="252"/>
    </location>
</feature>
<dbReference type="SUPFAM" id="SSF53067">
    <property type="entry name" value="Actin-like ATPase domain"/>
    <property type="match status" value="2"/>
</dbReference>
<dbReference type="GO" id="GO:0006641">
    <property type="term" value="P:triglyceride metabolic process"/>
    <property type="evidence" value="ECO:0007669"/>
    <property type="project" value="TreeGrafter"/>
</dbReference>
<evidence type="ECO:0000256" key="2">
    <source>
        <dbReference type="ARBA" id="ARBA00009156"/>
    </source>
</evidence>
<dbReference type="Proteomes" id="UP000009046">
    <property type="component" value="Unassembled WGS sequence"/>
</dbReference>
<dbReference type="KEGG" id="phu:Phum_PHUM136490"/>
<dbReference type="OrthoDB" id="5422795at2759"/>
<evidence type="ECO:0000256" key="8">
    <source>
        <dbReference type="ARBA" id="ARBA00022840"/>
    </source>
</evidence>
<dbReference type="InParanoid" id="E0VEM3"/>
<proteinExistence type="inferred from homology"/>
<dbReference type="eggNOG" id="KOG2517">
    <property type="taxonomic scope" value="Eukaryota"/>
</dbReference>
<dbReference type="Gene3D" id="3.30.420.40">
    <property type="match status" value="2"/>
</dbReference>
<evidence type="ECO:0000256" key="6">
    <source>
        <dbReference type="ARBA" id="ARBA00022777"/>
    </source>
</evidence>
<reference evidence="13" key="2">
    <citation type="submission" date="2007-04" db="EMBL/GenBank/DDBJ databases">
        <title>The genome of the human body louse.</title>
        <authorList>
            <consortium name="The Human Body Louse Genome Consortium"/>
            <person name="Kirkness E."/>
            <person name="Walenz B."/>
            <person name="Hass B."/>
            <person name="Bruggner R."/>
            <person name="Strausberg R."/>
        </authorList>
    </citation>
    <scope>NUCLEOTIDE SEQUENCE</scope>
    <source>
        <strain evidence="13">USDA</strain>
    </source>
</reference>
<comment type="similarity">
    <text evidence="2 10">Belongs to the FGGY kinase family.</text>
</comment>
<dbReference type="PIRSF" id="PIRSF000538">
    <property type="entry name" value="GlpK"/>
    <property type="match status" value="1"/>
</dbReference>
<gene>
    <name evidence="14" type="primary">8234244</name>
    <name evidence="13" type="ORF">Phum_PHUM136490</name>
</gene>
<dbReference type="FunFam" id="3.30.420.40:FF:000108">
    <property type="entry name" value="Glycerol kinase, glycosomal"/>
    <property type="match status" value="1"/>
</dbReference>
<evidence type="ECO:0000256" key="10">
    <source>
        <dbReference type="RuleBase" id="RU003733"/>
    </source>
</evidence>
<evidence type="ECO:0000256" key="9">
    <source>
        <dbReference type="ARBA" id="ARBA00043149"/>
    </source>
</evidence>
<dbReference type="InterPro" id="IPR043129">
    <property type="entry name" value="ATPase_NBD"/>
</dbReference>
<dbReference type="Pfam" id="PF00370">
    <property type="entry name" value="FGGY_N"/>
    <property type="match status" value="1"/>
</dbReference>
<dbReference type="VEuPathDB" id="VectorBase:PHUM136490"/>
<dbReference type="GO" id="GO:0005524">
    <property type="term" value="F:ATP binding"/>
    <property type="evidence" value="ECO:0007669"/>
    <property type="project" value="UniProtKB-KW"/>
</dbReference>
<dbReference type="STRING" id="121224.E0VEM3"/>
<dbReference type="InterPro" id="IPR018485">
    <property type="entry name" value="FGGY_C"/>
</dbReference>
<evidence type="ECO:0000313" key="14">
    <source>
        <dbReference type="EnsemblMetazoa" id="PHUM136490-PA"/>
    </source>
</evidence>
<protein>
    <recommendedName>
        <fullName evidence="3">glycerol kinase</fullName>
        <ecNumber evidence="3">2.7.1.30</ecNumber>
    </recommendedName>
    <alternativeName>
        <fullName evidence="9">ATP:glycerol 3-phosphotransferase</fullName>
    </alternativeName>
</protein>
<dbReference type="CDD" id="cd07792">
    <property type="entry name" value="ASKHA_NBD_FGGY_GK1-3-like"/>
    <property type="match status" value="1"/>
</dbReference>
<dbReference type="HOGENOM" id="CLU_009281_2_3_1"/>
<dbReference type="NCBIfam" id="TIGR01311">
    <property type="entry name" value="glycerol_kin"/>
    <property type="match status" value="1"/>
</dbReference>
<organism>
    <name type="scientific">Pediculus humanus subsp. corporis</name>
    <name type="common">Body louse</name>
    <dbReference type="NCBI Taxonomy" id="121224"/>
    <lineage>
        <taxon>Eukaryota</taxon>
        <taxon>Metazoa</taxon>
        <taxon>Ecdysozoa</taxon>
        <taxon>Arthropoda</taxon>
        <taxon>Hexapoda</taxon>
        <taxon>Insecta</taxon>
        <taxon>Pterygota</taxon>
        <taxon>Neoptera</taxon>
        <taxon>Paraneoptera</taxon>
        <taxon>Psocodea</taxon>
        <taxon>Troctomorpha</taxon>
        <taxon>Phthiraptera</taxon>
        <taxon>Anoplura</taxon>
        <taxon>Pediculidae</taxon>
        <taxon>Pediculus</taxon>
    </lineage>
</organism>
<keyword evidence="15" id="KW-1185">Reference proteome</keyword>
<dbReference type="FunFam" id="3.30.420.40:FF:000086">
    <property type="entry name" value="Glycerol kinase"/>
    <property type="match status" value="1"/>
</dbReference>
<dbReference type="PANTHER" id="PTHR10196:SF69">
    <property type="entry name" value="GLYCEROL KINASE"/>
    <property type="match status" value="1"/>
</dbReference>
<dbReference type="InterPro" id="IPR000577">
    <property type="entry name" value="Carb_kinase_FGGY"/>
</dbReference>
<dbReference type="OMA" id="FNINIEW"/>
<evidence type="ECO:0000313" key="15">
    <source>
        <dbReference type="Proteomes" id="UP000009046"/>
    </source>
</evidence>
<keyword evidence="8" id="KW-0067">ATP-binding</keyword>
<evidence type="ECO:0000256" key="5">
    <source>
        <dbReference type="ARBA" id="ARBA00022741"/>
    </source>
</evidence>
<dbReference type="EMBL" id="DS235093">
    <property type="protein sequence ID" value="EEB11829.1"/>
    <property type="molecule type" value="Genomic_DNA"/>
</dbReference>
<dbReference type="EnsemblMetazoa" id="PHUM136490-RA">
    <property type="protein sequence ID" value="PHUM136490-PA"/>
    <property type="gene ID" value="PHUM136490"/>
</dbReference>
<dbReference type="GO" id="GO:0019563">
    <property type="term" value="P:glycerol catabolic process"/>
    <property type="evidence" value="ECO:0007669"/>
    <property type="project" value="UniProtKB-UniPathway"/>
</dbReference>
<sequence length="499" mass="54656">MSEPGRFGPLVGAIDAGTSSVRFIVFCPRNFEIITWHQLPLKIICPESGWVEQDPIEIINLINECISATLEKLQEMEIEVTDIYAIGITNQRETVVIWNKKTGAPFCNAIVWSDIRAQTIVSTLLNDVPNNDYNHWKPVCGLPLTCSFSAPKYKWILDNIPEVQEAAKKNNVYANSGEHVHATDCTNASRTFLMNLNTLNWDSDLCNLFNINIEWLPKIKSSSEIFGTIASGQLKGVPISGCLGDQQAALLGHMCLKKGQAKSTYGTGCFLLCNIGPQKLDSKHGLLTTVAFKLGAQAPAMYALEGSVAVAGAALNWLKDNLGLLDNAKSAESIAEAVNETNDVYFVPAFSGLFAPYWEQNARGIIIGITENTKSSHLIRAALEAVCFQTNDIVRAMEKDSGIRLKSLLVDGGMTNNNLLMQLQADLCGISIVRPKNSEMTALGAAIAAGIADGISVWNLNNISIPVNKIFNPSIDEQEREARYSKWKRAVERSFSWNG</sequence>
<dbReference type="GO" id="GO:0004370">
    <property type="term" value="F:glycerol kinase activity"/>
    <property type="evidence" value="ECO:0007669"/>
    <property type="project" value="UniProtKB-EC"/>
</dbReference>
<keyword evidence="5" id="KW-0547">Nucleotide-binding</keyword>
<evidence type="ECO:0000259" key="12">
    <source>
        <dbReference type="Pfam" id="PF02782"/>
    </source>
</evidence>
<dbReference type="UniPathway" id="UPA00618">
    <property type="reaction ID" value="UER00672"/>
</dbReference>
<reference evidence="14" key="3">
    <citation type="submission" date="2021-02" db="UniProtKB">
        <authorList>
            <consortium name="EnsemblMetazoa"/>
        </authorList>
    </citation>
    <scope>IDENTIFICATION</scope>
    <source>
        <strain evidence="14">USDA</strain>
    </source>
</reference>
<dbReference type="PANTHER" id="PTHR10196">
    <property type="entry name" value="SUGAR KINASE"/>
    <property type="match status" value="1"/>
</dbReference>
<reference evidence="13" key="1">
    <citation type="submission" date="2007-04" db="EMBL/GenBank/DDBJ databases">
        <title>Annotation of Pediculus humanus corporis strain USDA.</title>
        <authorList>
            <person name="Kirkness E."/>
            <person name="Hannick L."/>
            <person name="Hass B."/>
            <person name="Bruggner R."/>
            <person name="Lawson D."/>
            <person name="Bidwell S."/>
            <person name="Joardar V."/>
            <person name="Caler E."/>
            <person name="Walenz B."/>
            <person name="Inman J."/>
            <person name="Schobel S."/>
            <person name="Galinsky K."/>
            <person name="Amedeo P."/>
            <person name="Strausberg R."/>
        </authorList>
    </citation>
    <scope>NUCLEOTIDE SEQUENCE</scope>
    <source>
        <strain evidence="13">USDA</strain>
    </source>
</reference>
<evidence type="ECO:0000256" key="7">
    <source>
        <dbReference type="ARBA" id="ARBA00022798"/>
    </source>
</evidence>
<accession>E0VEM3</accession>
<evidence type="ECO:0000256" key="1">
    <source>
        <dbReference type="ARBA" id="ARBA00005190"/>
    </source>
</evidence>
<dbReference type="NCBIfam" id="NF000756">
    <property type="entry name" value="PRK00047.1"/>
    <property type="match status" value="1"/>
</dbReference>
<dbReference type="EC" id="2.7.1.30" evidence="3"/>
<dbReference type="EMBL" id="AAZO01001578">
    <property type="status" value="NOT_ANNOTATED_CDS"/>
    <property type="molecule type" value="Genomic_DNA"/>
</dbReference>
<dbReference type="InterPro" id="IPR018484">
    <property type="entry name" value="FGGY_N"/>
</dbReference>
<dbReference type="InterPro" id="IPR042018">
    <property type="entry name" value="GK1-3_metazoan-type"/>
</dbReference>
<keyword evidence="4 10" id="KW-0808">Transferase</keyword>
<comment type="pathway">
    <text evidence="1">Polyol metabolism; glycerol degradation via glycerol kinase pathway; sn-glycerol 3-phosphate from glycerol: step 1/1.</text>
</comment>
<evidence type="ECO:0000256" key="4">
    <source>
        <dbReference type="ARBA" id="ARBA00022679"/>
    </source>
</evidence>
<dbReference type="PROSITE" id="PS00445">
    <property type="entry name" value="FGGY_KINASES_2"/>
    <property type="match status" value="1"/>
</dbReference>
<dbReference type="Pfam" id="PF02782">
    <property type="entry name" value="FGGY_C"/>
    <property type="match status" value="1"/>
</dbReference>
<keyword evidence="6 10" id="KW-0418">Kinase</keyword>
<dbReference type="CTD" id="8234244"/>
<dbReference type="RefSeq" id="XP_002424567.1">
    <property type="nucleotide sequence ID" value="XM_002424522.1"/>
</dbReference>
<dbReference type="InterPro" id="IPR005999">
    <property type="entry name" value="Glycerol_kin"/>
</dbReference>
<dbReference type="GeneID" id="8234244"/>
<name>E0VEM3_PEDHC</name>
<evidence type="ECO:0000313" key="13">
    <source>
        <dbReference type="EMBL" id="EEB11829.1"/>
    </source>
</evidence>
<keyword evidence="7" id="KW-0319">Glycerol metabolism</keyword>
<dbReference type="GO" id="GO:0005739">
    <property type="term" value="C:mitochondrion"/>
    <property type="evidence" value="ECO:0007669"/>
    <property type="project" value="TreeGrafter"/>
</dbReference>
<dbReference type="InterPro" id="IPR018483">
    <property type="entry name" value="Carb_kinase_FGGY_CS"/>
</dbReference>